<proteinExistence type="predicted"/>
<accession>A0A1G5IVD7</accession>
<organism evidence="1 2">
    <name type="scientific">Paenibacillus polysaccharolyticus</name>
    <dbReference type="NCBI Taxonomy" id="582692"/>
    <lineage>
        <taxon>Bacteria</taxon>
        <taxon>Bacillati</taxon>
        <taxon>Bacillota</taxon>
        <taxon>Bacilli</taxon>
        <taxon>Bacillales</taxon>
        <taxon>Paenibacillaceae</taxon>
        <taxon>Paenibacillus</taxon>
    </lineage>
</organism>
<dbReference type="Proteomes" id="UP000198538">
    <property type="component" value="Unassembled WGS sequence"/>
</dbReference>
<dbReference type="RefSeq" id="WP_090921010.1">
    <property type="nucleotide sequence ID" value="NZ_FMVM01000009.1"/>
</dbReference>
<name>A0A1G5IVD7_9BACL</name>
<keyword evidence="2" id="KW-1185">Reference proteome</keyword>
<reference evidence="2" key="1">
    <citation type="submission" date="2016-10" db="EMBL/GenBank/DDBJ databases">
        <authorList>
            <person name="Varghese N."/>
            <person name="Submissions S."/>
        </authorList>
    </citation>
    <scope>NUCLEOTIDE SEQUENCE [LARGE SCALE GENOMIC DNA]</scope>
    <source>
        <strain evidence="2">BL9</strain>
    </source>
</reference>
<evidence type="ECO:0000313" key="1">
    <source>
        <dbReference type="EMBL" id="SCY80065.1"/>
    </source>
</evidence>
<sequence length="246" mass="28881">MGNVTNPRWWEFYLVRYFVGTIVGTIVVIAIASNKSSLLHPFFSSMINFGTKEFNVSHLWLFALIGLAFCYLASSPILVLHAFRTSIFSRQLSEVAVSTTFIKKWWKVILYWSVLIVIGIFVFLFFEVDYNVFLKLKFWILFLMFFLQAYIISFQLRHKSIFLMYKKLSYARASNANAKKEYIESYKHLREHGNAFMILIMELILGFILYNVTSATMILLILLFWILPSASVWFVGTYLESRIREV</sequence>
<dbReference type="EMBL" id="FMVM01000009">
    <property type="protein sequence ID" value="SCY80065.1"/>
    <property type="molecule type" value="Genomic_DNA"/>
</dbReference>
<protein>
    <submittedName>
        <fullName evidence="1">Uncharacterized protein</fullName>
    </submittedName>
</protein>
<dbReference type="AlphaFoldDB" id="A0A1G5IVD7"/>
<evidence type="ECO:0000313" key="2">
    <source>
        <dbReference type="Proteomes" id="UP000198538"/>
    </source>
</evidence>
<dbReference type="STRING" id="582692.SAMN05720606_109206"/>
<gene>
    <name evidence="1" type="ORF">SAMN05720606_109206</name>
</gene>